<reference evidence="1 2" key="1">
    <citation type="submission" date="2024-02" db="EMBL/GenBank/DDBJ databases">
        <title>Tn5403 promotes plasmid rearrangements and degradation of the Klebsiella pneumoniae carbapenemase (KPC) transposon Tn4401.</title>
        <authorList>
            <person name="Sheppard A.E."/>
            <person name="Barry K.E."/>
            <person name="Parikh H.I."/>
            <person name="Vegesana K."/>
            <person name="Sebra R."/>
            <person name="George S."/>
            <person name="Sanderson N.D."/>
            <person name="Stoesser N."/>
            <person name="Eyre D.W."/>
            <person name="Crook D.W."/>
            <person name="Walker A.S."/>
            <person name="Mathers A.J."/>
        </authorList>
    </citation>
    <scope>NUCLEOTIDE SEQUENCE [LARGE SCALE GENOMIC DNA]</scope>
    <source>
        <strain evidence="1 2">CAV1921</strain>
    </source>
</reference>
<evidence type="ECO:0000313" key="1">
    <source>
        <dbReference type="EMBL" id="WWC09843.1"/>
    </source>
</evidence>
<dbReference type="InterPro" id="IPR006626">
    <property type="entry name" value="PbH1"/>
</dbReference>
<dbReference type="EMBL" id="CP145163">
    <property type="protein sequence ID" value="WWC09843.1"/>
    <property type="molecule type" value="Genomic_DNA"/>
</dbReference>
<dbReference type="RefSeq" id="WP_338481229.1">
    <property type="nucleotide sequence ID" value="NZ_CP145156.1"/>
</dbReference>
<accession>A0ABZ2DNJ9</accession>
<evidence type="ECO:0000313" key="2">
    <source>
        <dbReference type="Proteomes" id="UP001350972"/>
    </source>
</evidence>
<protein>
    <submittedName>
        <fullName evidence="1">Right-handed parallel beta-helix repeat-containing protein</fullName>
    </submittedName>
</protein>
<dbReference type="Gene3D" id="2.160.20.10">
    <property type="entry name" value="Single-stranded right-handed beta-helix, Pectin lyase-like"/>
    <property type="match status" value="1"/>
</dbReference>
<keyword evidence="2" id="KW-1185">Reference proteome</keyword>
<proteinExistence type="predicted"/>
<dbReference type="SMART" id="SM00710">
    <property type="entry name" value="PbH1"/>
    <property type="match status" value="4"/>
</dbReference>
<dbReference type="InterPro" id="IPR011050">
    <property type="entry name" value="Pectin_lyase_fold/virulence"/>
</dbReference>
<gene>
    <name evidence="1" type="ORF">LM286_15865</name>
</gene>
<dbReference type="Proteomes" id="UP001350972">
    <property type="component" value="Chromosome"/>
</dbReference>
<organism evidence="1 2">
    <name type="scientific">Raoultella ornithinolytica</name>
    <name type="common">Klebsiella ornithinolytica</name>
    <dbReference type="NCBI Taxonomy" id="54291"/>
    <lineage>
        <taxon>Bacteria</taxon>
        <taxon>Pseudomonadati</taxon>
        <taxon>Pseudomonadota</taxon>
        <taxon>Gammaproteobacteria</taxon>
        <taxon>Enterobacterales</taxon>
        <taxon>Enterobacteriaceae</taxon>
        <taxon>Klebsiella/Raoultella group</taxon>
        <taxon>Raoultella</taxon>
    </lineage>
</organism>
<dbReference type="SUPFAM" id="SSF51126">
    <property type="entry name" value="Pectin lyase-like"/>
    <property type="match status" value="1"/>
</dbReference>
<name>A0ABZ2DNJ9_RAOOR</name>
<sequence>MSGFVTGVGNADADTAALQWALNQNAAMIVLDSTKTYHFHRDVIRHNGQVNIDAGNATIVCDGVFLEVIDGHGSVWSGGVLKSSSTPFTVVYDEQFSIIESGFLGYGRMPFQDETRVDPIYIYQDICCTLVFRSSSSAPVNGLTVNDVNGNYASVIACGYINTKFDNCNIRGGAANAAICIRNGTVDLPTARYGNETSEANKNAFKWARGKNHRITKCTLFECRANGLAVSGSDHVAVNLCFGIDNSESGFKLEQYTVRSWTDTDIANKYVTITDCDATGNWYDGFDVQAAFGSGRPTNLDLYLTMSNCKPIGNRQCGIYGNGNNATLSLITANGNGRHGIAYEDSYHANVTKSDSRNNGWIAPDQYQIRLTGSDNAIEDCKAYMSAALVAVGAKTFQVTDTDNANIVSMSVRVIRGHYQRNFTNYPNRVLIAAGVIIDEYKKNNPATDNFSRLQGFAPAASNIYGMQVEAANVFYGYTPSRGHAVLALKKPVPGEPTNGMHVRFGPETALLNK</sequence>
<dbReference type="InterPro" id="IPR012334">
    <property type="entry name" value="Pectin_lyas_fold"/>
</dbReference>